<dbReference type="EMBL" id="LXZO01000161">
    <property type="protein sequence ID" value="PAY43074.1"/>
    <property type="molecule type" value="Genomic_DNA"/>
</dbReference>
<comment type="caution">
    <text evidence="1">The sequence shown here is derived from an EMBL/GenBank/DDBJ whole genome shotgun (WGS) entry which is preliminary data.</text>
</comment>
<dbReference type="AlphaFoldDB" id="A0A9X6S2B3"/>
<organism evidence="1 2">
    <name type="scientific">Ligilactobacillus salivarius</name>
    <dbReference type="NCBI Taxonomy" id="1624"/>
    <lineage>
        <taxon>Bacteria</taxon>
        <taxon>Bacillati</taxon>
        <taxon>Bacillota</taxon>
        <taxon>Bacilli</taxon>
        <taxon>Lactobacillales</taxon>
        <taxon>Lactobacillaceae</taxon>
        <taxon>Ligilactobacillus</taxon>
    </lineage>
</organism>
<evidence type="ECO:0000313" key="2">
    <source>
        <dbReference type="Proteomes" id="UP000218139"/>
    </source>
</evidence>
<dbReference type="Proteomes" id="UP000218139">
    <property type="component" value="Unassembled WGS sequence"/>
</dbReference>
<evidence type="ECO:0000313" key="1">
    <source>
        <dbReference type="EMBL" id="PAY43074.1"/>
    </source>
</evidence>
<name>A0A9X6S2B3_9LACO</name>
<sequence>MFSDTENEEALVVEIQECYVIVVYDPGVCKYHLVNLESGSIVISIDFDRDICDELNARVDDWEVVDAKLSVSK</sequence>
<gene>
    <name evidence="1" type="ORF">A8C52_11525</name>
</gene>
<reference evidence="1 2" key="1">
    <citation type="submission" date="2016-05" db="EMBL/GenBank/DDBJ databases">
        <authorList>
            <person name="Lee J.-Y."/>
            <person name="Kim E.B."/>
            <person name="Choi Y.-J."/>
        </authorList>
    </citation>
    <scope>NUCLEOTIDE SEQUENCE [LARGE SCALE GENOMIC DNA]</scope>
    <source>
        <strain evidence="1 2">KLA006</strain>
    </source>
</reference>
<proteinExistence type="predicted"/>
<accession>A0A9X6S2B3</accession>
<protein>
    <submittedName>
        <fullName evidence="1">Uncharacterized protein</fullName>
    </submittedName>
</protein>